<reference evidence="3" key="1">
    <citation type="submission" date="2016-06" db="UniProtKB">
        <authorList>
            <consortium name="WormBaseParasite"/>
        </authorList>
    </citation>
    <scope>IDENTIFICATION</scope>
</reference>
<sequence length="207" mass="24047">MGTSSLISIRITQAIVEMMDGETSYHQDSQRWMNGQGNKRQLPHINDNYPRQFISLWLERGTYGWMPYQYELDALDFHMEQQRSFKNILLIFLIRLNQKGSTMLNVNSHNSAMIEYRCLSGNRQSVGIHRPITTSGKCCANGEKFVVVDGGVLMLVSFMSEAMMDSMVYWPAIWAYEEEDSYGRNMNDPFPNFFTSKDQQLLLRKDL</sequence>
<gene>
    <name evidence="1" type="ORF">OFLC_LOCUS57</name>
</gene>
<name>A0A183GXU7_9BILA</name>
<dbReference type="AlphaFoldDB" id="A0A183GXU7"/>
<evidence type="ECO:0000313" key="3">
    <source>
        <dbReference type="WBParaSite" id="OFLC_0000005601-mRNA-1"/>
    </source>
</evidence>
<proteinExistence type="predicted"/>
<organism evidence="3">
    <name type="scientific">Onchocerca flexuosa</name>
    <dbReference type="NCBI Taxonomy" id="387005"/>
    <lineage>
        <taxon>Eukaryota</taxon>
        <taxon>Metazoa</taxon>
        <taxon>Ecdysozoa</taxon>
        <taxon>Nematoda</taxon>
        <taxon>Chromadorea</taxon>
        <taxon>Rhabditida</taxon>
        <taxon>Spirurina</taxon>
        <taxon>Spiruromorpha</taxon>
        <taxon>Filarioidea</taxon>
        <taxon>Onchocercidae</taxon>
        <taxon>Onchocerca</taxon>
    </lineage>
</organism>
<accession>A0A183GXU7</accession>
<keyword evidence="2" id="KW-1185">Reference proteome</keyword>
<dbReference type="Proteomes" id="UP000267606">
    <property type="component" value="Unassembled WGS sequence"/>
</dbReference>
<evidence type="ECO:0000313" key="2">
    <source>
        <dbReference type="Proteomes" id="UP000267606"/>
    </source>
</evidence>
<dbReference type="EMBL" id="UZAJ01000013">
    <property type="protein sequence ID" value="VDO24358.1"/>
    <property type="molecule type" value="Genomic_DNA"/>
</dbReference>
<protein>
    <submittedName>
        <fullName evidence="3">WWE domain-containing protein</fullName>
    </submittedName>
</protein>
<dbReference type="WBParaSite" id="OFLC_0000005601-mRNA-1">
    <property type="protein sequence ID" value="OFLC_0000005601-mRNA-1"/>
    <property type="gene ID" value="OFLC_0000005601"/>
</dbReference>
<reference evidence="1 2" key="2">
    <citation type="submission" date="2018-11" db="EMBL/GenBank/DDBJ databases">
        <authorList>
            <consortium name="Pathogen Informatics"/>
        </authorList>
    </citation>
    <scope>NUCLEOTIDE SEQUENCE [LARGE SCALE GENOMIC DNA]</scope>
</reference>
<evidence type="ECO:0000313" key="1">
    <source>
        <dbReference type="EMBL" id="VDO24358.1"/>
    </source>
</evidence>